<evidence type="ECO:0000259" key="2">
    <source>
        <dbReference type="Pfam" id="PF07238"/>
    </source>
</evidence>
<reference evidence="3 4" key="1">
    <citation type="journal article" date="2016" name="Nat. Commun.">
        <title>Thousands of microbial genomes shed light on interconnected biogeochemical processes in an aquifer system.</title>
        <authorList>
            <person name="Anantharaman K."/>
            <person name="Brown C.T."/>
            <person name="Hug L.A."/>
            <person name="Sharon I."/>
            <person name="Castelle C.J."/>
            <person name="Probst A.J."/>
            <person name="Thomas B.C."/>
            <person name="Singh A."/>
            <person name="Wilkins M.J."/>
            <person name="Karaoz U."/>
            <person name="Brodie E.L."/>
            <person name="Williams K.H."/>
            <person name="Hubbard S.S."/>
            <person name="Banfield J.F."/>
        </authorList>
    </citation>
    <scope>NUCLEOTIDE SEQUENCE [LARGE SCALE GENOMIC DNA]</scope>
</reference>
<gene>
    <name evidence="3" type="ORF">A2151_05710</name>
</gene>
<sequence length="144" mass="15244">MRVPAQLDVLIDFRPRGLIHGRVCDLSGSGLFVAVSEVDLPLNTRVEVVCVLQDPGVARIQRLNAIVVRRTPRGVGLAFSQFNPQGLSDLRAPIEAHAPPGVAPARPVSSPDDATARRRPAVARETPATATAANAGTSRVRASE</sequence>
<feature type="region of interest" description="Disordered" evidence="1">
    <location>
        <begin position="95"/>
        <end position="144"/>
    </location>
</feature>
<dbReference type="GO" id="GO:0035438">
    <property type="term" value="F:cyclic-di-GMP binding"/>
    <property type="evidence" value="ECO:0007669"/>
    <property type="project" value="InterPro"/>
</dbReference>
<dbReference type="SUPFAM" id="SSF141371">
    <property type="entry name" value="PilZ domain-like"/>
    <property type="match status" value="1"/>
</dbReference>
<proteinExistence type="predicted"/>
<dbReference type="Pfam" id="PF07238">
    <property type="entry name" value="PilZ"/>
    <property type="match status" value="1"/>
</dbReference>
<protein>
    <recommendedName>
        <fullName evidence="2">PilZ domain-containing protein</fullName>
    </recommendedName>
</protein>
<evidence type="ECO:0000256" key="1">
    <source>
        <dbReference type="SAM" id="MobiDB-lite"/>
    </source>
</evidence>
<feature type="domain" description="PilZ" evidence="2">
    <location>
        <begin position="2"/>
        <end position="91"/>
    </location>
</feature>
<comment type="caution">
    <text evidence="3">The sequence shown here is derived from an EMBL/GenBank/DDBJ whole genome shotgun (WGS) entry which is preliminary data.</text>
</comment>
<dbReference type="AlphaFoldDB" id="A0A1F6TPA5"/>
<dbReference type="STRING" id="1817760.A2151_05710"/>
<dbReference type="Proteomes" id="UP000178885">
    <property type="component" value="Unassembled WGS sequence"/>
</dbReference>
<name>A0A1F6TPA5_9PROT</name>
<dbReference type="InterPro" id="IPR009875">
    <property type="entry name" value="PilZ_domain"/>
</dbReference>
<feature type="compositionally biased region" description="Low complexity" evidence="1">
    <location>
        <begin position="123"/>
        <end position="144"/>
    </location>
</feature>
<dbReference type="Gene3D" id="2.40.10.220">
    <property type="entry name" value="predicted glycosyltransferase like domains"/>
    <property type="match status" value="1"/>
</dbReference>
<evidence type="ECO:0000313" key="4">
    <source>
        <dbReference type="Proteomes" id="UP000178885"/>
    </source>
</evidence>
<accession>A0A1F6TPA5</accession>
<dbReference type="EMBL" id="MFSU01000070">
    <property type="protein sequence ID" value="OGI46932.1"/>
    <property type="molecule type" value="Genomic_DNA"/>
</dbReference>
<evidence type="ECO:0000313" key="3">
    <source>
        <dbReference type="EMBL" id="OGI46932.1"/>
    </source>
</evidence>
<organism evidence="3 4">
    <name type="scientific">Candidatus Muproteobacteria bacterium RBG_16_65_34</name>
    <dbReference type="NCBI Taxonomy" id="1817760"/>
    <lineage>
        <taxon>Bacteria</taxon>
        <taxon>Pseudomonadati</taxon>
        <taxon>Pseudomonadota</taxon>
        <taxon>Candidatus Muproteobacteria</taxon>
    </lineage>
</organism>